<name>A0ACB9GZE2_CICIN</name>
<comment type="caution">
    <text evidence="1">The sequence shown here is derived from an EMBL/GenBank/DDBJ whole genome shotgun (WGS) entry which is preliminary data.</text>
</comment>
<reference evidence="1 2" key="2">
    <citation type="journal article" date="2022" name="Mol. Ecol. Resour.">
        <title>The genomes of chicory, endive, great burdock and yacon provide insights into Asteraceae paleo-polyploidization history and plant inulin production.</title>
        <authorList>
            <person name="Fan W."/>
            <person name="Wang S."/>
            <person name="Wang H."/>
            <person name="Wang A."/>
            <person name="Jiang F."/>
            <person name="Liu H."/>
            <person name="Zhao H."/>
            <person name="Xu D."/>
            <person name="Zhang Y."/>
        </authorList>
    </citation>
    <scope>NUCLEOTIDE SEQUENCE [LARGE SCALE GENOMIC DNA]</scope>
    <source>
        <strain evidence="2">cv. Punajuju</strain>
        <tissue evidence="1">Leaves</tissue>
    </source>
</reference>
<organism evidence="1 2">
    <name type="scientific">Cichorium intybus</name>
    <name type="common">Chicory</name>
    <dbReference type="NCBI Taxonomy" id="13427"/>
    <lineage>
        <taxon>Eukaryota</taxon>
        <taxon>Viridiplantae</taxon>
        <taxon>Streptophyta</taxon>
        <taxon>Embryophyta</taxon>
        <taxon>Tracheophyta</taxon>
        <taxon>Spermatophyta</taxon>
        <taxon>Magnoliopsida</taxon>
        <taxon>eudicotyledons</taxon>
        <taxon>Gunneridae</taxon>
        <taxon>Pentapetalae</taxon>
        <taxon>asterids</taxon>
        <taxon>campanulids</taxon>
        <taxon>Asterales</taxon>
        <taxon>Asteraceae</taxon>
        <taxon>Cichorioideae</taxon>
        <taxon>Cichorieae</taxon>
        <taxon>Cichoriinae</taxon>
        <taxon>Cichorium</taxon>
    </lineage>
</organism>
<reference evidence="2" key="1">
    <citation type="journal article" date="2022" name="Mol. Ecol. Resour.">
        <title>The genomes of chicory, endive, great burdock and yacon provide insights into Asteraceae palaeo-polyploidization history and plant inulin production.</title>
        <authorList>
            <person name="Fan W."/>
            <person name="Wang S."/>
            <person name="Wang H."/>
            <person name="Wang A."/>
            <person name="Jiang F."/>
            <person name="Liu H."/>
            <person name="Zhao H."/>
            <person name="Xu D."/>
            <person name="Zhang Y."/>
        </authorList>
    </citation>
    <scope>NUCLEOTIDE SEQUENCE [LARGE SCALE GENOMIC DNA]</scope>
    <source>
        <strain evidence="2">cv. Punajuju</strain>
    </source>
</reference>
<accession>A0ACB9GZE2</accession>
<evidence type="ECO:0000313" key="2">
    <source>
        <dbReference type="Proteomes" id="UP001055811"/>
    </source>
</evidence>
<dbReference type="Proteomes" id="UP001055811">
    <property type="component" value="Linkage Group LG01"/>
</dbReference>
<proteinExistence type="predicted"/>
<gene>
    <name evidence="1" type="ORF">L2E82_01214</name>
</gene>
<protein>
    <submittedName>
        <fullName evidence="1">Uncharacterized protein</fullName>
    </submittedName>
</protein>
<dbReference type="EMBL" id="CM042009">
    <property type="protein sequence ID" value="KAI3788446.1"/>
    <property type="molecule type" value="Genomic_DNA"/>
</dbReference>
<evidence type="ECO:0000313" key="1">
    <source>
        <dbReference type="EMBL" id="KAI3788446.1"/>
    </source>
</evidence>
<sequence>MFMAEITELHLLCSNIQIIPTFISVLRMELDIQKFIQNPEQHQFEFQHFPTSYLRLAAHRVAQHYGLQTMVLDNSSDGQGTRILVKKLTEVKHPSVSLSDVPTKVSETEKQDVKIVLKQA</sequence>
<keyword evidence="2" id="KW-1185">Reference proteome</keyword>